<dbReference type="Gene3D" id="3.40.50.720">
    <property type="entry name" value="NAD(P)-binding Rossmann-like Domain"/>
    <property type="match status" value="1"/>
</dbReference>
<dbReference type="AlphaFoldDB" id="A0A2T0MQJ5"/>
<keyword evidence="2" id="KW-1185">Reference proteome</keyword>
<dbReference type="GO" id="GO:0019290">
    <property type="term" value="P:siderophore biosynthetic process"/>
    <property type="evidence" value="ECO:0007669"/>
    <property type="project" value="InterPro"/>
</dbReference>
<dbReference type="RefSeq" id="WP_106247109.1">
    <property type="nucleotide sequence ID" value="NZ_JBFAIB010000005.1"/>
</dbReference>
<organism evidence="1 2">
    <name type="scientific">Nonomuraea fuscirosea</name>
    <dbReference type="NCBI Taxonomy" id="1291556"/>
    <lineage>
        <taxon>Bacteria</taxon>
        <taxon>Bacillati</taxon>
        <taxon>Actinomycetota</taxon>
        <taxon>Actinomycetes</taxon>
        <taxon>Streptosporangiales</taxon>
        <taxon>Streptosporangiaceae</taxon>
        <taxon>Nonomuraea</taxon>
    </lineage>
</organism>
<dbReference type="InterPro" id="IPR003462">
    <property type="entry name" value="ODC_Mu_crystall"/>
</dbReference>
<dbReference type="SUPFAM" id="SSF51735">
    <property type="entry name" value="NAD(P)-binding Rossmann-fold domains"/>
    <property type="match status" value="1"/>
</dbReference>
<evidence type="ECO:0000313" key="2">
    <source>
        <dbReference type="Proteomes" id="UP000238312"/>
    </source>
</evidence>
<protein>
    <submittedName>
        <fullName evidence="1">Ornithine cyclodeaminase</fullName>
    </submittedName>
</protein>
<proteinExistence type="predicted"/>
<evidence type="ECO:0000313" key="1">
    <source>
        <dbReference type="EMBL" id="PRX60376.1"/>
    </source>
</evidence>
<dbReference type="EMBL" id="PVNG01000017">
    <property type="protein sequence ID" value="PRX60376.1"/>
    <property type="molecule type" value="Genomic_DNA"/>
</dbReference>
<dbReference type="PANTHER" id="PTHR13812:SF19">
    <property type="entry name" value="KETIMINE REDUCTASE MU-CRYSTALLIN"/>
    <property type="match status" value="1"/>
</dbReference>
<dbReference type="InterPro" id="IPR023401">
    <property type="entry name" value="ODC_N"/>
</dbReference>
<dbReference type="PANTHER" id="PTHR13812">
    <property type="entry name" value="KETIMINE REDUCTASE MU-CRYSTALLIN"/>
    <property type="match status" value="1"/>
</dbReference>
<dbReference type="InterPro" id="IPR023866">
    <property type="entry name" value="SbnB"/>
</dbReference>
<dbReference type="InterPro" id="IPR036291">
    <property type="entry name" value="NAD(P)-bd_dom_sf"/>
</dbReference>
<dbReference type="NCBIfam" id="TIGR03944">
    <property type="entry name" value="dehyd_SbnB_fam"/>
    <property type="match status" value="1"/>
</dbReference>
<comment type="caution">
    <text evidence="1">The sequence shown here is derived from an EMBL/GenBank/DDBJ whole genome shotgun (WGS) entry which is preliminary data.</text>
</comment>
<dbReference type="Pfam" id="PF02423">
    <property type="entry name" value="OCD_Mu_crystall"/>
    <property type="match status" value="1"/>
</dbReference>
<dbReference type="GO" id="GO:0016639">
    <property type="term" value="F:oxidoreductase activity, acting on the CH-NH2 group of donors, NAD or NADP as acceptor"/>
    <property type="evidence" value="ECO:0007669"/>
    <property type="project" value="InterPro"/>
</dbReference>
<dbReference type="PIRSF" id="PIRSF001439">
    <property type="entry name" value="CryM"/>
    <property type="match status" value="1"/>
</dbReference>
<sequence length="337" mass="36309">MIIIRHEDVETILTGREAELVDLVDHAYRLHDEGRTAVPHSAFLRFPESRRERIIALPAFVGDDEQVAGVKWVSSFPGNIGKGLPRAHAAIVLNSTETGRPEALIEGSLISAKRTAASAALAARVLLGGEFPRHLSLVGCGVINEEVLRFLTALRPHWPEVTLYDLDRERAAAFARRCAEIVPGTRVTVAADAAGALAAGTLISIATTVSEPHLDTAACRPGSLILHLSLRDLTPEAILAAQNVVDDPDHVCRELTSLHLAEQLSGDRRFVGASIGALLRAGGAYRRDPAKVTVFSPFGLGALDMVLARFVRAAARKEGRGLEIADFLPQSTDQERR</sequence>
<dbReference type="Proteomes" id="UP000238312">
    <property type="component" value="Unassembled WGS sequence"/>
</dbReference>
<gene>
    <name evidence="1" type="ORF">B0I32_117143</name>
</gene>
<dbReference type="Gene3D" id="3.30.1780.10">
    <property type="entry name" value="ornithine cyclodeaminase, domain 1"/>
    <property type="match status" value="1"/>
</dbReference>
<name>A0A2T0MQJ5_9ACTN</name>
<accession>A0A2T0MQJ5</accession>
<reference evidence="1 2" key="1">
    <citation type="submission" date="2018-03" db="EMBL/GenBank/DDBJ databases">
        <title>Genomic Encyclopedia of Type Strains, Phase III (KMG-III): the genomes of soil and plant-associated and newly described type strains.</title>
        <authorList>
            <person name="Whitman W."/>
        </authorList>
    </citation>
    <scope>NUCLEOTIDE SEQUENCE [LARGE SCALE GENOMIC DNA]</scope>
    <source>
        <strain evidence="1 2">CGMCC 4.7104</strain>
    </source>
</reference>
<dbReference type="GO" id="GO:0005737">
    <property type="term" value="C:cytoplasm"/>
    <property type="evidence" value="ECO:0007669"/>
    <property type="project" value="TreeGrafter"/>
</dbReference>
<dbReference type="OrthoDB" id="3396397at2"/>